<keyword evidence="1" id="KW-1133">Transmembrane helix</keyword>
<reference evidence="2" key="1">
    <citation type="submission" date="2017-08" db="EMBL/GenBank/DDBJ databases">
        <authorList>
            <consortium name="Urmite Genomes"/>
        </authorList>
    </citation>
    <scope>NUCLEOTIDE SEQUENCE [LARGE SCALE GENOMIC DNA]</scope>
    <source>
        <strain evidence="2">IHUMI-LCC2</strain>
    </source>
</reference>
<accession>A0A2I2L474</accession>
<dbReference type="EMBL" id="LT906555">
    <property type="protein sequence ID" value="SNW62355.1"/>
    <property type="molecule type" value="Genomic_DNA"/>
</dbReference>
<sequence length="214" mass="24351">MKIKLNVAFDKMLSRVLNLSTKANNKSTLFNSCFLLGKKNYSTISNLFTPSVHNDVTGQSNLESRSHFLNKLRSKSKETASLIYEHERKLGNAYLNGQSDEVTKNLKLELENYINTKNIYDTSIYRYAEKFEQDFDAYDKKNGYENVDVKIHIGGFVGISAALTALSGMVSNTITLGMFESCLSIIAMSMVYVGTQEFSKMNREEKFMKMPYDE</sequence>
<dbReference type="RefSeq" id="YP_009448657.1">
    <property type="nucleotide sequence ID" value="NC_036594.1"/>
</dbReference>
<evidence type="ECO:0000313" key="2">
    <source>
        <dbReference type="EMBL" id="SNW62355.1"/>
    </source>
</evidence>
<keyword evidence="1" id="KW-0472">Membrane</keyword>
<organism evidence="2">
    <name type="scientific">Orpheovirus IHUMI-LCC2</name>
    <dbReference type="NCBI Taxonomy" id="2023057"/>
    <lineage>
        <taxon>Viruses</taxon>
        <taxon>Varidnaviria</taxon>
        <taxon>Bamfordvirae</taxon>
        <taxon>Nucleocytoviricota</taxon>
        <taxon>Megaviricetes</taxon>
        <taxon>Pimascovirales</taxon>
        <taxon>Ocovirineae</taxon>
        <taxon>Orpheoviridae</taxon>
        <taxon>Alphaorpheovirus</taxon>
        <taxon>Alphaorpheovirus massiliense</taxon>
    </lineage>
</organism>
<dbReference type="KEGG" id="vg:35382241"/>
<gene>
    <name evidence="2" type="ORF">ORPV_451</name>
</gene>
<keyword evidence="3" id="KW-1185">Reference proteome</keyword>
<evidence type="ECO:0000313" key="3">
    <source>
        <dbReference type="Proteomes" id="UP000236316"/>
    </source>
</evidence>
<name>A0A2I2L474_9VIRU</name>
<feature type="transmembrane region" description="Helical" evidence="1">
    <location>
        <begin position="149"/>
        <end position="168"/>
    </location>
</feature>
<proteinExistence type="predicted"/>
<keyword evidence="1 2" id="KW-0812">Transmembrane</keyword>
<feature type="transmembrane region" description="Helical" evidence="1">
    <location>
        <begin position="174"/>
        <end position="193"/>
    </location>
</feature>
<evidence type="ECO:0000256" key="1">
    <source>
        <dbReference type="SAM" id="Phobius"/>
    </source>
</evidence>
<protein>
    <submittedName>
        <fullName evidence="2">Transmembrane domain-containing protein</fullName>
    </submittedName>
</protein>
<dbReference type="GeneID" id="35382241"/>
<dbReference type="Proteomes" id="UP000236316">
    <property type="component" value="Segment"/>
</dbReference>